<dbReference type="PANTHER" id="PTHR10465">
    <property type="entry name" value="TRANSMEMBRANE GTPASE FZO1"/>
    <property type="match status" value="1"/>
</dbReference>
<evidence type="ECO:0000256" key="4">
    <source>
        <dbReference type="ARBA" id="ARBA00022787"/>
    </source>
</evidence>
<dbReference type="Gene3D" id="3.40.50.300">
    <property type="entry name" value="P-loop containing nucleotide triphosphate hydrolases"/>
    <property type="match status" value="1"/>
</dbReference>
<dbReference type="InterPro" id="IPR045063">
    <property type="entry name" value="Dynamin_N"/>
</dbReference>
<keyword evidence="14" id="KW-1185">Reference proteome</keyword>
<evidence type="ECO:0000256" key="8">
    <source>
        <dbReference type="ARBA" id="ARBA00023128"/>
    </source>
</evidence>
<evidence type="ECO:0000313" key="13">
    <source>
        <dbReference type="EMBL" id="CAD5111149.1"/>
    </source>
</evidence>
<keyword evidence="2" id="KW-0812">Transmembrane</keyword>
<feature type="region of interest" description="Disordered" evidence="11">
    <location>
        <begin position="1"/>
        <end position="39"/>
    </location>
</feature>
<dbReference type="InterPro" id="IPR006884">
    <property type="entry name" value="Fzo/mitofusin_HR2"/>
</dbReference>
<dbReference type="OrthoDB" id="6256226at2759"/>
<dbReference type="SUPFAM" id="SSF52540">
    <property type="entry name" value="P-loop containing nucleoside triphosphate hydrolases"/>
    <property type="match status" value="1"/>
</dbReference>
<dbReference type="CDD" id="cd09912">
    <property type="entry name" value="DLP_2"/>
    <property type="match status" value="1"/>
</dbReference>
<evidence type="ECO:0000256" key="1">
    <source>
        <dbReference type="ARBA" id="ARBA00004374"/>
    </source>
</evidence>
<evidence type="ECO:0000313" key="14">
    <source>
        <dbReference type="Proteomes" id="UP000549394"/>
    </source>
</evidence>
<dbReference type="GO" id="GO:0003924">
    <property type="term" value="F:GTPase activity"/>
    <property type="evidence" value="ECO:0007669"/>
    <property type="project" value="InterPro"/>
</dbReference>
<evidence type="ECO:0000256" key="7">
    <source>
        <dbReference type="ARBA" id="ARBA00023054"/>
    </source>
</evidence>
<keyword evidence="10" id="KW-0472">Membrane</keyword>
<dbReference type="Gene3D" id="1.20.5.110">
    <property type="match status" value="1"/>
</dbReference>
<evidence type="ECO:0000256" key="5">
    <source>
        <dbReference type="ARBA" id="ARBA00022801"/>
    </source>
</evidence>
<keyword evidence="3" id="KW-0547">Nucleotide-binding</keyword>
<dbReference type="GO" id="GO:0005525">
    <property type="term" value="F:GTP binding"/>
    <property type="evidence" value="ECO:0007669"/>
    <property type="project" value="UniProtKB-KW"/>
</dbReference>
<dbReference type="FunFam" id="3.40.50.300:FF:002843">
    <property type="entry name" value="Mitofusin 2"/>
    <property type="match status" value="1"/>
</dbReference>
<name>A0A7I8V7I3_9ANNE</name>
<evidence type="ECO:0000256" key="6">
    <source>
        <dbReference type="ARBA" id="ARBA00022989"/>
    </source>
</evidence>
<evidence type="ECO:0000256" key="2">
    <source>
        <dbReference type="ARBA" id="ARBA00022692"/>
    </source>
</evidence>
<evidence type="ECO:0000256" key="11">
    <source>
        <dbReference type="SAM" id="MobiDB-lite"/>
    </source>
</evidence>
<protein>
    <submittedName>
        <fullName evidence="13">DgyrCDS487</fullName>
    </submittedName>
</protein>
<dbReference type="InterPro" id="IPR030381">
    <property type="entry name" value="G_DYNAMIN_dom"/>
</dbReference>
<keyword evidence="5" id="KW-0378">Hydrolase</keyword>
<keyword evidence="7" id="KW-0175">Coiled coil</keyword>
<dbReference type="EMBL" id="CAJFCJ010000001">
    <property type="protein sequence ID" value="CAD5111149.1"/>
    <property type="molecule type" value="Genomic_DNA"/>
</dbReference>
<organism evidence="13 14">
    <name type="scientific">Dimorphilus gyrociliatus</name>
    <dbReference type="NCBI Taxonomy" id="2664684"/>
    <lineage>
        <taxon>Eukaryota</taxon>
        <taxon>Metazoa</taxon>
        <taxon>Spiralia</taxon>
        <taxon>Lophotrochozoa</taxon>
        <taxon>Annelida</taxon>
        <taxon>Polychaeta</taxon>
        <taxon>Polychaeta incertae sedis</taxon>
        <taxon>Dinophilidae</taxon>
        <taxon>Dimorphilus</taxon>
    </lineage>
</organism>
<proteinExistence type="predicted"/>
<sequence>MSGDFHSENWKRQNSRTEGASGDGPRSLEAGGQLMSPKSPLKVFGEAKKKINDIFTDIEKYITDAKSFVSSIVNLEYELTSTDDEEFIDELCNRVCGIQEMLNRDRMKVAFFGRTSNGKSTVINAMLKRRILPTGMGHTTNCFLQVEGGTSDEGTMYEPIPDSNEEQVRSIESINQLASALSEVKLNESSLLRIVWPQDKCNLLRDDVVLVDSPGIDVSPDLDKWITKHCLDADVFVLVANAESTLMQTEKNFFHKVSNMLSKPNIFILQNRWDASARGTPSEETIKLVKQQHLDRAKAFLVNELGVVSKAEAEKRIFFVSAEEALIARVHQEAGTPTPTSALSEGHQGRLFEFATFERRFEECISQSAVQTKFAQHAVNGKDMVVKLHKLIGIVRESAVSCYESKQQQRIDAASQLDYVEKQLELLTSDVRAKIDEVVLDIEKKVASAFTDEIRRLSTLVDQFNRPFHPDNEILLVYKQELHKHVEDGLGQNLAKKLSEEIIRNLTHLQSEITERLTALLSEERRETAKKFTPNSKDFGILYRLDCRNLCRDFQEDIEFRFSLGLTSLFNRYLNKKFQRAPLLPPTTPLTPSNEKRLEMNEGIAIVQALTHFTTLYSSTTIGVLAAAGFTAKALGWRVMAVAASVYGGIYMYERLTWTRKAREKAFKRQYVDYASNKLRLIVDLTSSNCSHQVATELNGTYSRLASHVTAAQQDMRHQLVAFDEQVKELEIIGGQAKKLKHEAEFLDTSLTKFMKHYLGKDYLDSQL</sequence>
<comment type="subcellular location">
    <subcellularLocation>
        <location evidence="1">Mitochondrion outer membrane</location>
        <topology evidence="1">Multi-pass membrane protein</topology>
    </subcellularLocation>
</comment>
<dbReference type="SUPFAM" id="SSF111479">
    <property type="entry name" value="Fzo-like conserved region"/>
    <property type="match status" value="1"/>
</dbReference>
<dbReference type="Pfam" id="PF04799">
    <property type="entry name" value="Fzo_mitofusin"/>
    <property type="match status" value="1"/>
</dbReference>
<dbReference type="PANTHER" id="PTHR10465:SF3">
    <property type="entry name" value="TRANSMEMBRANE GTPASE MARF-RELATED"/>
    <property type="match status" value="1"/>
</dbReference>
<evidence type="ECO:0000256" key="3">
    <source>
        <dbReference type="ARBA" id="ARBA00022741"/>
    </source>
</evidence>
<dbReference type="GO" id="GO:0005741">
    <property type="term" value="C:mitochondrial outer membrane"/>
    <property type="evidence" value="ECO:0007669"/>
    <property type="project" value="UniProtKB-SubCell"/>
</dbReference>
<feature type="compositionally biased region" description="Basic and acidic residues" evidence="11">
    <location>
        <begin position="1"/>
        <end position="11"/>
    </location>
</feature>
<keyword evidence="6" id="KW-1133">Transmembrane helix</keyword>
<dbReference type="Pfam" id="PF00350">
    <property type="entry name" value="Dynamin_N"/>
    <property type="match status" value="1"/>
</dbReference>
<dbReference type="Proteomes" id="UP000549394">
    <property type="component" value="Unassembled WGS sequence"/>
</dbReference>
<dbReference type="GO" id="GO:0008053">
    <property type="term" value="P:mitochondrial fusion"/>
    <property type="evidence" value="ECO:0007669"/>
    <property type="project" value="InterPro"/>
</dbReference>
<dbReference type="PROSITE" id="PS51718">
    <property type="entry name" value="G_DYNAMIN_2"/>
    <property type="match status" value="1"/>
</dbReference>
<feature type="domain" description="Dynamin-type G" evidence="12">
    <location>
        <begin position="103"/>
        <end position="358"/>
    </location>
</feature>
<comment type="caution">
    <text evidence="13">The sequence shown here is derived from an EMBL/GenBank/DDBJ whole genome shotgun (WGS) entry which is preliminary data.</text>
</comment>
<dbReference type="InterPro" id="IPR027094">
    <property type="entry name" value="Mitofusin_fam"/>
</dbReference>
<dbReference type="InterPro" id="IPR027417">
    <property type="entry name" value="P-loop_NTPase"/>
</dbReference>
<keyword evidence="4" id="KW-1000">Mitochondrion outer membrane</keyword>
<keyword evidence="9" id="KW-0342">GTP-binding</keyword>
<reference evidence="13 14" key="1">
    <citation type="submission" date="2020-08" db="EMBL/GenBank/DDBJ databases">
        <authorList>
            <person name="Hejnol A."/>
        </authorList>
    </citation>
    <scope>NUCLEOTIDE SEQUENCE [LARGE SCALE GENOMIC DNA]</scope>
</reference>
<evidence type="ECO:0000256" key="10">
    <source>
        <dbReference type="ARBA" id="ARBA00023136"/>
    </source>
</evidence>
<accession>A0A7I8V7I3</accession>
<gene>
    <name evidence="13" type="ORF">DGYR_LOCUS481</name>
</gene>
<dbReference type="AlphaFoldDB" id="A0A7I8V7I3"/>
<keyword evidence="8" id="KW-0496">Mitochondrion</keyword>
<evidence type="ECO:0000259" key="12">
    <source>
        <dbReference type="PROSITE" id="PS51718"/>
    </source>
</evidence>
<dbReference type="GO" id="GO:0051646">
    <property type="term" value="P:mitochondrion localization"/>
    <property type="evidence" value="ECO:0007669"/>
    <property type="project" value="TreeGrafter"/>
</dbReference>
<evidence type="ECO:0000256" key="9">
    <source>
        <dbReference type="ARBA" id="ARBA00023134"/>
    </source>
</evidence>